<protein>
    <recommendedName>
        <fullName evidence="3">F-box domain-containing protein</fullName>
    </recommendedName>
</protein>
<evidence type="ECO:0000313" key="2">
    <source>
        <dbReference type="Proteomes" id="UP000800094"/>
    </source>
</evidence>
<sequence>MACYRDSEAALPDPPHLFFEEITPSPRATAASPLFRIPTELRELIYDDLWEGVIISGCVEGACKFRVEYGETDNDGDPEHLLPVWLFTAKQILAEGMRQFYRKARCTHYWKHENEHCGVDSPSSTFRLLSLYRIREIGSRAKLHHVLFAAVADLKGDGTLTNALTRVDNSHDGAGAEKWVNVEKPKSPGTTWAVHVPEFDATPAIDLPDQQKNLSLEAIVEHLCLGKNALRELSLSFVPPMDIHSTMLFARQSHIDLSYLERLGTNLDRVHFVLETPIFDDYPTENVPLPGLDYDNFMGNTPFFHDYDTDELPLRMCADLYLKTQQELERLARHLVGGTRGAGVSVRDWTERSALWESIPDSEFAKFEARAWHLEVRRIATRQCRGAINHYGLDCFFCEGKLPADDVEFYEKVPHDGDLIVFKCKEKGKTLCFKRLESFSG</sequence>
<name>A0A6A6HVY8_9PLEO</name>
<dbReference type="Proteomes" id="UP000800094">
    <property type="component" value="Unassembled WGS sequence"/>
</dbReference>
<dbReference type="GeneID" id="54573630"/>
<proteinExistence type="predicted"/>
<dbReference type="RefSeq" id="XP_033676574.1">
    <property type="nucleotide sequence ID" value="XM_033820300.1"/>
</dbReference>
<evidence type="ECO:0000313" key="1">
    <source>
        <dbReference type="EMBL" id="KAF2241570.1"/>
    </source>
</evidence>
<dbReference type="AlphaFoldDB" id="A0A6A6HVY8"/>
<keyword evidence="2" id="KW-1185">Reference proteome</keyword>
<dbReference type="OrthoDB" id="3799620at2759"/>
<gene>
    <name evidence="1" type="ORF">BU26DRAFT_173082</name>
</gene>
<organism evidence="1 2">
    <name type="scientific">Trematosphaeria pertusa</name>
    <dbReference type="NCBI Taxonomy" id="390896"/>
    <lineage>
        <taxon>Eukaryota</taxon>
        <taxon>Fungi</taxon>
        <taxon>Dikarya</taxon>
        <taxon>Ascomycota</taxon>
        <taxon>Pezizomycotina</taxon>
        <taxon>Dothideomycetes</taxon>
        <taxon>Pleosporomycetidae</taxon>
        <taxon>Pleosporales</taxon>
        <taxon>Massarineae</taxon>
        <taxon>Trematosphaeriaceae</taxon>
        <taxon>Trematosphaeria</taxon>
    </lineage>
</organism>
<accession>A0A6A6HVY8</accession>
<evidence type="ECO:0008006" key="3">
    <source>
        <dbReference type="Google" id="ProtNLM"/>
    </source>
</evidence>
<dbReference type="EMBL" id="ML987211">
    <property type="protein sequence ID" value="KAF2241570.1"/>
    <property type="molecule type" value="Genomic_DNA"/>
</dbReference>
<reference evidence="1" key="1">
    <citation type="journal article" date="2020" name="Stud. Mycol.">
        <title>101 Dothideomycetes genomes: a test case for predicting lifestyles and emergence of pathogens.</title>
        <authorList>
            <person name="Haridas S."/>
            <person name="Albert R."/>
            <person name="Binder M."/>
            <person name="Bloem J."/>
            <person name="Labutti K."/>
            <person name="Salamov A."/>
            <person name="Andreopoulos B."/>
            <person name="Baker S."/>
            <person name="Barry K."/>
            <person name="Bills G."/>
            <person name="Bluhm B."/>
            <person name="Cannon C."/>
            <person name="Castanera R."/>
            <person name="Culley D."/>
            <person name="Daum C."/>
            <person name="Ezra D."/>
            <person name="Gonzalez J."/>
            <person name="Henrissat B."/>
            <person name="Kuo A."/>
            <person name="Liang C."/>
            <person name="Lipzen A."/>
            <person name="Lutzoni F."/>
            <person name="Magnuson J."/>
            <person name="Mondo S."/>
            <person name="Nolan M."/>
            <person name="Ohm R."/>
            <person name="Pangilinan J."/>
            <person name="Park H.-J."/>
            <person name="Ramirez L."/>
            <person name="Alfaro M."/>
            <person name="Sun H."/>
            <person name="Tritt A."/>
            <person name="Yoshinaga Y."/>
            <person name="Zwiers L.-H."/>
            <person name="Turgeon B."/>
            <person name="Goodwin S."/>
            <person name="Spatafora J."/>
            <person name="Crous P."/>
            <person name="Grigoriev I."/>
        </authorList>
    </citation>
    <scope>NUCLEOTIDE SEQUENCE</scope>
    <source>
        <strain evidence="1">CBS 122368</strain>
    </source>
</reference>